<feature type="transmembrane region" description="Helical" evidence="1">
    <location>
        <begin position="590"/>
        <end position="615"/>
    </location>
</feature>
<keyword evidence="1" id="KW-0812">Transmembrane</keyword>
<feature type="transmembrane region" description="Helical" evidence="1">
    <location>
        <begin position="430"/>
        <end position="451"/>
    </location>
</feature>
<dbReference type="Pfam" id="PF04114">
    <property type="entry name" value="Gaa1"/>
    <property type="match status" value="1"/>
</dbReference>
<dbReference type="PANTHER" id="PTHR13304">
    <property type="entry name" value="GLYCOSYLPHOSPHATIDYLINOSITOL ANCHOR ATTACHMENT 1 PROTEIN"/>
    <property type="match status" value="1"/>
</dbReference>
<feature type="transmembrane region" description="Helical" evidence="1">
    <location>
        <begin position="545"/>
        <end position="566"/>
    </location>
</feature>
<dbReference type="RefSeq" id="XP_049265205.1">
    <property type="nucleotide sequence ID" value="XM_049405161.1"/>
</dbReference>
<dbReference type="GO" id="GO:0042765">
    <property type="term" value="C:GPI-anchor transamidase complex"/>
    <property type="evidence" value="ECO:0007669"/>
    <property type="project" value="InterPro"/>
</dbReference>
<dbReference type="PIRSF" id="PIRSF036762">
    <property type="entry name" value="GAA1"/>
    <property type="match status" value="1"/>
</dbReference>
<dbReference type="PANTHER" id="PTHR13304:SF0">
    <property type="entry name" value="GLYCOSYLPHOSPHATIDYLINOSITOL ANCHOR ATTACHMENT 1 PROTEIN"/>
    <property type="match status" value="1"/>
</dbReference>
<dbReference type="AlphaFoldDB" id="A0A8J5QR94"/>
<feature type="transmembrane region" description="Helical" evidence="1">
    <location>
        <begin position="463"/>
        <end position="483"/>
    </location>
</feature>
<feature type="transmembrane region" description="Helical" evidence="1">
    <location>
        <begin position="401"/>
        <end position="424"/>
    </location>
</feature>
<dbReference type="InterPro" id="IPR007246">
    <property type="entry name" value="Gaa1"/>
</dbReference>
<feature type="transmembrane region" description="Helical" evidence="1">
    <location>
        <begin position="489"/>
        <end position="507"/>
    </location>
</feature>
<protein>
    <submittedName>
        <fullName evidence="2">GAA1</fullName>
    </submittedName>
</protein>
<dbReference type="Proteomes" id="UP000694255">
    <property type="component" value="Unassembled WGS sequence"/>
</dbReference>
<evidence type="ECO:0000313" key="2">
    <source>
        <dbReference type="EMBL" id="KAG7664973.1"/>
    </source>
</evidence>
<evidence type="ECO:0000256" key="1">
    <source>
        <dbReference type="SAM" id="Phobius"/>
    </source>
</evidence>
<reference evidence="2 3" key="1">
    <citation type="journal article" date="2021" name="DNA Res.">
        <title>Genome analysis of Candida subhashii reveals its hybrid nature and dual mitochondrial genome conformations.</title>
        <authorList>
            <person name="Mixao V."/>
            <person name="Hegedusova E."/>
            <person name="Saus E."/>
            <person name="Pryszcz L.P."/>
            <person name="Cillingova A."/>
            <person name="Nosek J."/>
            <person name="Gabaldon T."/>
        </authorList>
    </citation>
    <scope>NUCLEOTIDE SEQUENCE [LARGE SCALE GENOMIC DNA]</scope>
    <source>
        <strain evidence="2 3">CBS 10753</strain>
    </source>
</reference>
<keyword evidence="3" id="KW-1185">Reference proteome</keyword>
<dbReference type="GO" id="GO:0016255">
    <property type="term" value="P:attachment of GPI anchor to protein"/>
    <property type="evidence" value="ECO:0007669"/>
    <property type="project" value="TreeGrafter"/>
</dbReference>
<comment type="caution">
    <text evidence="2">The sequence shown here is derived from an EMBL/GenBank/DDBJ whole genome shotgun (WGS) entry which is preliminary data.</text>
</comment>
<dbReference type="OrthoDB" id="445301at2759"/>
<name>A0A8J5QR94_9ASCO</name>
<evidence type="ECO:0000313" key="3">
    <source>
        <dbReference type="Proteomes" id="UP000694255"/>
    </source>
</evidence>
<keyword evidence="1" id="KW-0472">Membrane</keyword>
<organism evidence="2 3">
    <name type="scientific">[Candida] subhashii</name>
    <dbReference type="NCBI Taxonomy" id="561895"/>
    <lineage>
        <taxon>Eukaryota</taxon>
        <taxon>Fungi</taxon>
        <taxon>Dikarya</taxon>
        <taxon>Ascomycota</taxon>
        <taxon>Saccharomycotina</taxon>
        <taxon>Pichiomycetes</taxon>
        <taxon>Debaryomycetaceae</taxon>
        <taxon>Spathaspora</taxon>
    </lineage>
</organism>
<sequence length="627" mass="70508">MALAETLVRAINKLGLVPKLIQLLPKFSLIIALISCLWLFVLPLDDYYRNTYISENALMPGQIHSYFRESEWNIVRGYRDELKKLEPMTIPQRNEIIETWLNDLGLQTSYHVNGFANDTLYAVMHAPRGENTEAMALVVPWSIGTNDDNNDNEYNEGALALAMSLTRYFTRMSIWSKNILLIFPQDTRKSLRSWVEAYHSTLDNTAGSIEAAIVIEYGKSIGDYFDYYEMYYEGLNGQLPNLDLLNTANTIARHEGIHCSIQGITTPKFTYSTRLQTLLKGILQLTLRGLTRHSPGCEAFSGWQIQAFTMKAIANENKNKHDITQFGRIVDSSFRSVNNLLEKFHQSFFFYLMLSPKNFVSIGTYLPSSVGLAVAYVLSSLGGILNGKIESKDILSNLSTILLTFVSVELACVGLSFTIPFMILNSDDDALGVSAQFLLILSSLGFLVTILSMTMKRRLNKPVAYSLISLALFVIALLITALMIVHFSLALMIGLLALPLSLIPNLMDQLGDVSKFTSTQQDSEPPKDPMTKFLQFVKTNKPHMLICLCLLISNPFFIILVGGNFLTTNEAGGIELFQGLTTSWNDLQCWTWFIVILGWFPCWILVGIGFVLYRVDIDDILSKKKLE</sequence>
<dbReference type="GeneID" id="73468302"/>
<dbReference type="EMBL" id="JAGSYN010000056">
    <property type="protein sequence ID" value="KAG7664973.1"/>
    <property type="molecule type" value="Genomic_DNA"/>
</dbReference>
<accession>A0A8J5QR94</accession>
<proteinExistence type="predicted"/>
<gene>
    <name evidence="2" type="ORF">J8A68_001501</name>
</gene>
<keyword evidence="1" id="KW-1133">Transmembrane helix</keyword>
<feature type="transmembrane region" description="Helical" evidence="1">
    <location>
        <begin position="20"/>
        <end position="42"/>
    </location>
</feature>